<feature type="chain" id="PRO_5038916225" evidence="1">
    <location>
        <begin position="25"/>
        <end position="455"/>
    </location>
</feature>
<dbReference type="Pfam" id="PF01547">
    <property type="entry name" value="SBP_bac_1"/>
    <property type="match status" value="1"/>
</dbReference>
<keyword evidence="1" id="KW-0732">Signal</keyword>
<dbReference type="SUPFAM" id="SSF53850">
    <property type="entry name" value="Periplasmic binding protein-like II"/>
    <property type="match status" value="1"/>
</dbReference>
<keyword evidence="3" id="KW-1185">Reference proteome</keyword>
<proteinExistence type="predicted"/>
<dbReference type="EMBL" id="LT629692">
    <property type="protein sequence ID" value="SDG80913.1"/>
    <property type="molecule type" value="Genomic_DNA"/>
</dbReference>
<dbReference type="Gene3D" id="3.40.190.10">
    <property type="entry name" value="Periplasmic binding protein-like II"/>
    <property type="match status" value="2"/>
</dbReference>
<feature type="signal peptide" evidence="1">
    <location>
        <begin position="1"/>
        <end position="24"/>
    </location>
</feature>
<name>A0A1G7X9W6_9MICO</name>
<protein>
    <submittedName>
        <fullName evidence="2">ABC-type glycerol-3-phosphate transport system, substrate-binding protein</fullName>
    </submittedName>
</protein>
<accession>A0A1G7X9W6</accession>
<dbReference type="Proteomes" id="UP000199009">
    <property type="component" value="Chromosome I"/>
</dbReference>
<evidence type="ECO:0000256" key="1">
    <source>
        <dbReference type="SAM" id="SignalP"/>
    </source>
</evidence>
<dbReference type="InterPro" id="IPR006059">
    <property type="entry name" value="SBP"/>
</dbReference>
<dbReference type="PROSITE" id="PS51257">
    <property type="entry name" value="PROKAR_LIPOPROTEIN"/>
    <property type="match status" value="1"/>
</dbReference>
<dbReference type="PANTHER" id="PTHR43649">
    <property type="entry name" value="ARABINOSE-BINDING PROTEIN-RELATED"/>
    <property type="match status" value="1"/>
</dbReference>
<gene>
    <name evidence="2" type="ORF">SAMN04489810_1352</name>
</gene>
<dbReference type="STRING" id="370764.SAMN04489810_1352"/>
<organism evidence="2 3">
    <name type="scientific">Microbacterium pygmaeum</name>
    <dbReference type="NCBI Taxonomy" id="370764"/>
    <lineage>
        <taxon>Bacteria</taxon>
        <taxon>Bacillati</taxon>
        <taxon>Actinomycetota</taxon>
        <taxon>Actinomycetes</taxon>
        <taxon>Micrococcales</taxon>
        <taxon>Microbacteriaceae</taxon>
        <taxon>Microbacterium</taxon>
    </lineage>
</organism>
<evidence type="ECO:0000313" key="3">
    <source>
        <dbReference type="Proteomes" id="UP000199009"/>
    </source>
</evidence>
<dbReference type="InterPro" id="IPR050490">
    <property type="entry name" value="Bact_solute-bd_prot1"/>
</dbReference>
<dbReference type="AlphaFoldDB" id="A0A1G7X9W6"/>
<evidence type="ECO:0000313" key="2">
    <source>
        <dbReference type="EMBL" id="SDG80913.1"/>
    </source>
</evidence>
<reference evidence="2 3" key="1">
    <citation type="submission" date="2016-10" db="EMBL/GenBank/DDBJ databases">
        <authorList>
            <person name="de Groot N.N."/>
        </authorList>
    </citation>
    <scope>NUCLEOTIDE SEQUENCE [LARGE SCALE GENOMIC DNA]</scope>
    <source>
        <strain evidence="2 3">DSM 23142</strain>
    </source>
</reference>
<sequence length="455" mass="47904">MLFRNSNSGSVKRLAAVAAIAAVAAVTLSACGSSGGGEQTGSATEGSINWWGWTPDTSVAEKYIAAFNEEYPDIEVTYRNFENGDYKAALRAGLQSNSGPDVFDIALGGDVADFGTFGDFGLDLRPALEEQLGDDWEDDFTFSNDGLTREDGSVAGVSMGGVAAGMIWINQSMFDELGAKVPTNYDEWVAACDIFAAAGKDCLAMGVIPGRSFAMETWRSIVSTIEPGLWYSALQGDASWDDPAFEEGLEVLAQMKEDGIIRDDVTGLAQYPDANNAFLSEQAAMVQMGTWYAQYSKEDSAIASMEAAGVTDPTPFVQLPIPFPEVGGNPATLFGELDYGLSVNARSNATAPATTFALWLTATEQGSQIIANAIDLIPGFVGVEPQWDDLGLVAPDVQIPAIQTMYADAAASDESRNQLVTPALAQAFDVAVASVLEGSTTPADAIATLVSSTQG</sequence>